<dbReference type="RefSeq" id="WP_246427146.1">
    <property type="nucleotide sequence ID" value="NZ_JACIJH010000004.1"/>
</dbReference>
<feature type="chain" id="PRO_5030953394" description="TonB-dependent transporter Oar-like beta-barrel domain-containing protein" evidence="7">
    <location>
        <begin position="32"/>
        <end position="1001"/>
    </location>
</feature>
<keyword evidence="7" id="KW-0732">Signal</keyword>
<evidence type="ECO:0000313" key="9">
    <source>
        <dbReference type="EMBL" id="MBB5706561.1"/>
    </source>
</evidence>
<gene>
    <name evidence="9" type="ORF">FHR21_001913</name>
</gene>
<dbReference type="EMBL" id="JACIJH010000004">
    <property type="protein sequence ID" value="MBB5706561.1"/>
    <property type="molecule type" value="Genomic_DNA"/>
</dbReference>
<evidence type="ECO:0000256" key="7">
    <source>
        <dbReference type="SAM" id="SignalP"/>
    </source>
</evidence>
<keyword evidence="10" id="KW-1185">Reference proteome</keyword>
<dbReference type="PANTHER" id="PTHR30069:SF46">
    <property type="entry name" value="OAR PROTEIN"/>
    <property type="match status" value="1"/>
</dbReference>
<name>A0A7W9ES58_9SPHN</name>
<dbReference type="InterPro" id="IPR010917">
    <property type="entry name" value="TonB_rcpt_CS"/>
</dbReference>
<evidence type="ECO:0000259" key="8">
    <source>
        <dbReference type="Pfam" id="PF25183"/>
    </source>
</evidence>
<dbReference type="PROSITE" id="PS51318">
    <property type="entry name" value="TAT"/>
    <property type="match status" value="1"/>
</dbReference>
<evidence type="ECO:0000256" key="5">
    <source>
        <dbReference type="ARBA" id="ARBA00023136"/>
    </source>
</evidence>
<dbReference type="InterPro" id="IPR036942">
    <property type="entry name" value="Beta-barrel_TonB_sf"/>
</dbReference>
<dbReference type="Pfam" id="PF13620">
    <property type="entry name" value="CarboxypepD_reg"/>
    <property type="match status" value="1"/>
</dbReference>
<dbReference type="GO" id="GO:0015344">
    <property type="term" value="F:siderophore uptake transmembrane transporter activity"/>
    <property type="evidence" value="ECO:0007669"/>
    <property type="project" value="TreeGrafter"/>
</dbReference>
<proteinExistence type="predicted"/>
<evidence type="ECO:0000256" key="1">
    <source>
        <dbReference type="ARBA" id="ARBA00004571"/>
    </source>
</evidence>
<evidence type="ECO:0000313" key="10">
    <source>
        <dbReference type="Proteomes" id="UP000537161"/>
    </source>
</evidence>
<dbReference type="Gene3D" id="2.60.40.1120">
    <property type="entry name" value="Carboxypeptidase-like, regulatory domain"/>
    <property type="match status" value="1"/>
</dbReference>
<dbReference type="Pfam" id="PF25183">
    <property type="entry name" value="OMP_b-brl_4"/>
    <property type="match status" value="2"/>
</dbReference>
<accession>A0A7W9ES58</accession>
<dbReference type="GO" id="GO:0044718">
    <property type="term" value="P:siderophore transmembrane transport"/>
    <property type="evidence" value="ECO:0007669"/>
    <property type="project" value="TreeGrafter"/>
</dbReference>
<evidence type="ECO:0000256" key="3">
    <source>
        <dbReference type="ARBA" id="ARBA00022452"/>
    </source>
</evidence>
<feature type="domain" description="TonB-dependent transporter Oar-like beta-barrel" evidence="8">
    <location>
        <begin position="341"/>
        <end position="884"/>
    </location>
</feature>
<feature type="domain" description="TonB-dependent transporter Oar-like beta-barrel" evidence="8">
    <location>
        <begin position="250"/>
        <end position="322"/>
    </location>
</feature>
<dbReference type="PANTHER" id="PTHR30069">
    <property type="entry name" value="TONB-DEPENDENT OUTER MEMBRANE RECEPTOR"/>
    <property type="match status" value="1"/>
</dbReference>
<keyword evidence="3" id="KW-1134">Transmembrane beta strand</keyword>
<keyword evidence="5" id="KW-0472">Membrane</keyword>
<dbReference type="InterPro" id="IPR039426">
    <property type="entry name" value="TonB-dep_rcpt-like"/>
</dbReference>
<reference evidence="9 10" key="1">
    <citation type="submission" date="2020-08" db="EMBL/GenBank/DDBJ databases">
        <title>Genomic Encyclopedia of Type Strains, Phase IV (KMG-IV): sequencing the most valuable type-strain genomes for metagenomic binning, comparative biology and taxonomic classification.</title>
        <authorList>
            <person name="Goeker M."/>
        </authorList>
    </citation>
    <scope>NUCLEOTIDE SEQUENCE [LARGE SCALE GENOMIC DNA]</scope>
    <source>
        <strain evidence="9 10">DSM 27163</strain>
    </source>
</reference>
<comment type="subcellular location">
    <subcellularLocation>
        <location evidence="1">Cell outer membrane</location>
        <topology evidence="1">Multi-pass membrane protein</topology>
    </subcellularLocation>
</comment>
<evidence type="ECO:0000256" key="6">
    <source>
        <dbReference type="ARBA" id="ARBA00023237"/>
    </source>
</evidence>
<comment type="caution">
    <text evidence="9">The sequence shown here is derived from an EMBL/GenBank/DDBJ whole genome shotgun (WGS) entry which is preliminary data.</text>
</comment>
<dbReference type="InterPro" id="IPR057601">
    <property type="entry name" value="Oar-like_b-barrel"/>
</dbReference>
<dbReference type="SUPFAM" id="SSF56935">
    <property type="entry name" value="Porins"/>
    <property type="match status" value="1"/>
</dbReference>
<feature type="signal peptide" evidence="7">
    <location>
        <begin position="1"/>
        <end position="31"/>
    </location>
</feature>
<evidence type="ECO:0000256" key="4">
    <source>
        <dbReference type="ARBA" id="ARBA00022692"/>
    </source>
</evidence>
<keyword evidence="6" id="KW-0998">Cell outer membrane</keyword>
<dbReference type="AlphaFoldDB" id="A0A7W9ES58"/>
<protein>
    <recommendedName>
        <fullName evidence="8">TonB-dependent transporter Oar-like beta-barrel domain-containing protein</fullName>
    </recommendedName>
</protein>
<dbReference type="GO" id="GO:0009279">
    <property type="term" value="C:cell outer membrane"/>
    <property type="evidence" value="ECO:0007669"/>
    <property type="project" value="UniProtKB-SubCell"/>
</dbReference>
<organism evidence="9 10">
    <name type="scientific">Sphingopyxis panaciterrulae</name>
    <dbReference type="NCBI Taxonomy" id="462372"/>
    <lineage>
        <taxon>Bacteria</taxon>
        <taxon>Pseudomonadati</taxon>
        <taxon>Pseudomonadota</taxon>
        <taxon>Alphaproteobacteria</taxon>
        <taxon>Sphingomonadales</taxon>
        <taxon>Sphingomonadaceae</taxon>
        <taxon>Sphingopyxis</taxon>
    </lineage>
</organism>
<keyword evidence="4" id="KW-0812">Transmembrane</keyword>
<dbReference type="InterPro" id="IPR006311">
    <property type="entry name" value="TAT_signal"/>
</dbReference>
<dbReference type="PROSITE" id="PS01156">
    <property type="entry name" value="TONB_DEPENDENT_REC_2"/>
    <property type="match status" value="1"/>
</dbReference>
<dbReference type="Proteomes" id="UP000537161">
    <property type="component" value="Unassembled WGS sequence"/>
</dbReference>
<keyword evidence="2" id="KW-0813">Transport</keyword>
<dbReference type="GO" id="GO:0030246">
    <property type="term" value="F:carbohydrate binding"/>
    <property type="evidence" value="ECO:0007669"/>
    <property type="project" value="InterPro"/>
</dbReference>
<sequence length="1001" mass="109519">MPRSRRRFAAALILGSAGAALAIGIATPAAAQVSNASLRGTVKAEGGVSQVTAINVNTGFQRSVTVGANGSYNFASLPVGTYRLELTTPNGVRSTDQFTLNVSQNAVLDFDFSAPDIAEGGDDAIIVTGTRLRTMEGGEVGSNITQRQIETLPQNNRNFLAFADLAPGVQFVTGGNGQSRLQGGAQDSRTVNIFIDGVGQKDYVLKNGITGQDSTQGNPFPQLAIGEYRVISSNYKAEFDQVSSVAITAVTRSGTNEFHGEAFIDYTDQSMRAATPLEKFGSSPGKVKTKDFQFGGALGGPIIQDVMHFFVTYEGKRQEIPREITPGLSLPVSYFPSEYQSAFGSTNSTFNEDLFFGKIDLSPTTSDLFEISGKYRKESGEFLGNGIASRSTISAQDVKELRGTLRWEHTADTWINDLKITYEDVKWAPTPVEFGNGYLFAYAGPDPDDPQPGEVVRGDILRIGGGSNYQAKGQKGWGIQNDFTYTGIEGHTIKAGIKSKWVELNSLQLNNFNPVYTYNAAFPDPDGFNDSIPYRVQFGAQTGNGNPVVNSKNWQFGIYLQDDWEVTDRLTLNLGVRWDYERTPAFLNFVHPDDAVNAVSPANYPNLINADYDINDYISTGTERKAFKGAWQPRVGFTYELDDEGRFAVFGGYGRSYDRNQFDFLQQEISVGSFTTRTFNFITGDPNNTCDPGPTCVPWDPIYLTPEGRQQLLDQAGPGGGRELRFIDNDLKVPYSDQFSLGVRGRLTSNFEAEVGYSHIESHDGFAYLLGNRRPDGSFFPPAPAAPDSPFGFAPPGFGSIIIGTNGLETSADSAYLKLTKNYTAASPWSLSATYTYTEAEENRQFGEVFSLDYPSLEDYPVVRSSGVRKHRLVATGSVDIPGGFILSGKFQIMSPPYLKAFINTGGVNPSRDVISNEADSNGNRWGFRQMDIAITKYIPFKFLSEESRLRLRVDILNLFNDRNYVDYNNTPSSPEYLSISGIGVGGNPPRTVKVSAGFQF</sequence>
<dbReference type="SUPFAM" id="SSF49452">
    <property type="entry name" value="Starch-binding domain-like"/>
    <property type="match status" value="1"/>
</dbReference>
<evidence type="ECO:0000256" key="2">
    <source>
        <dbReference type="ARBA" id="ARBA00022448"/>
    </source>
</evidence>
<dbReference type="Gene3D" id="2.40.170.20">
    <property type="entry name" value="TonB-dependent receptor, beta-barrel domain"/>
    <property type="match status" value="1"/>
</dbReference>
<dbReference type="InterPro" id="IPR013784">
    <property type="entry name" value="Carb-bd-like_fold"/>
</dbReference>